<keyword evidence="2 5" id="KW-0238">DNA-binding</keyword>
<dbReference type="SUPFAM" id="SSF46689">
    <property type="entry name" value="Homeodomain-like"/>
    <property type="match status" value="1"/>
</dbReference>
<feature type="region of interest" description="Disordered" evidence="7">
    <location>
        <begin position="176"/>
        <end position="222"/>
    </location>
</feature>
<dbReference type="CDD" id="cd00086">
    <property type="entry name" value="homeodomain"/>
    <property type="match status" value="1"/>
</dbReference>
<organism evidence="9 10">
    <name type="scientific">Bemisia tabaci</name>
    <name type="common">Sweetpotato whitefly</name>
    <name type="synonym">Aleurodes tabaci</name>
    <dbReference type="NCBI Taxonomy" id="7038"/>
    <lineage>
        <taxon>Eukaryota</taxon>
        <taxon>Metazoa</taxon>
        <taxon>Ecdysozoa</taxon>
        <taxon>Arthropoda</taxon>
        <taxon>Hexapoda</taxon>
        <taxon>Insecta</taxon>
        <taxon>Pterygota</taxon>
        <taxon>Neoptera</taxon>
        <taxon>Paraneoptera</taxon>
        <taxon>Hemiptera</taxon>
        <taxon>Sternorrhyncha</taxon>
        <taxon>Aleyrodoidea</taxon>
        <taxon>Aleyrodidae</taxon>
        <taxon>Aleyrodinae</taxon>
        <taxon>Bemisia</taxon>
    </lineage>
</organism>
<feature type="domain" description="Homeobox" evidence="8">
    <location>
        <begin position="114"/>
        <end position="174"/>
    </location>
</feature>
<keyword evidence="3 5" id="KW-0371">Homeobox</keyword>
<evidence type="ECO:0000256" key="5">
    <source>
        <dbReference type="PROSITE-ProRule" id="PRU00108"/>
    </source>
</evidence>
<gene>
    <name evidence="9" type="ORF">BEMITA_LOCUS13341</name>
</gene>
<dbReference type="Pfam" id="PF00046">
    <property type="entry name" value="Homeodomain"/>
    <property type="match status" value="1"/>
</dbReference>
<dbReference type="PRINTS" id="PR00024">
    <property type="entry name" value="HOMEOBOX"/>
</dbReference>
<proteinExistence type="predicted"/>
<dbReference type="InterPro" id="IPR050394">
    <property type="entry name" value="Homeobox_NK-like"/>
</dbReference>
<protein>
    <recommendedName>
        <fullName evidence="8">Homeobox domain-containing protein</fullName>
    </recommendedName>
</protein>
<evidence type="ECO:0000256" key="7">
    <source>
        <dbReference type="SAM" id="MobiDB-lite"/>
    </source>
</evidence>
<evidence type="ECO:0000256" key="1">
    <source>
        <dbReference type="ARBA" id="ARBA00004123"/>
    </source>
</evidence>
<dbReference type="InterPro" id="IPR020479">
    <property type="entry name" value="HD_metazoa"/>
</dbReference>
<evidence type="ECO:0000256" key="6">
    <source>
        <dbReference type="RuleBase" id="RU000682"/>
    </source>
</evidence>
<dbReference type="PANTHER" id="PTHR24340:SF35">
    <property type="entry name" value="HGTX, ISOFORM C"/>
    <property type="match status" value="1"/>
</dbReference>
<keyword evidence="10" id="KW-1185">Reference proteome</keyword>
<dbReference type="KEGG" id="btab:109039060"/>
<dbReference type="InterPro" id="IPR001356">
    <property type="entry name" value="HD"/>
</dbReference>
<feature type="DNA-binding region" description="Homeobox" evidence="5">
    <location>
        <begin position="116"/>
        <end position="175"/>
    </location>
</feature>
<reference evidence="9" key="1">
    <citation type="submission" date="2021-12" db="EMBL/GenBank/DDBJ databases">
        <authorList>
            <person name="King R."/>
        </authorList>
    </citation>
    <scope>NUCLEOTIDE SEQUENCE</scope>
</reference>
<dbReference type="AlphaFoldDB" id="A0A9P0CE34"/>
<dbReference type="GO" id="GO:0000978">
    <property type="term" value="F:RNA polymerase II cis-regulatory region sequence-specific DNA binding"/>
    <property type="evidence" value="ECO:0007669"/>
    <property type="project" value="TreeGrafter"/>
</dbReference>
<dbReference type="PROSITE" id="PS00027">
    <property type="entry name" value="HOMEOBOX_1"/>
    <property type="match status" value="1"/>
</dbReference>
<evidence type="ECO:0000256" key="2">
    <source>
        <dbReference type="ARBA" id="ARBA00023125"/>
    </source>
</evidence>
<dbReference type="InterPro" id="IPR009057">
    <property type="entry name" value="Homeodomain-like_sf"/>
</dbReference>
<dbReference type="GO" id="GO:0030154">
    <property type="term" value="P:cell differentiation"/>
    <property type="evidence" value="ECO:0007669"/>
    <property type="project" value="TreeGrafter"/>
</dbReference>
<dbReference type="PROSITE" id="PS50071">
    <property type="entry name" value="HOMEOBOX_2"/>
    <property type="match status" value="1"/>
</dbReference>
<dbReference type="GO" id="GO:0000981">
    <property type="term" value="F:DNA-binding transcription factor activity, RNA polymerase II-specific"/>
    <property type="evidence" value="ECO:0007669"/>
    <property type="project" value="InterPro"/>
</dbReference>
<name>A0A9P0CE34_BEMTA</name>
<evidence type="ECO:0000313" key="9">
    <source>
        <dbReference type="EMBL" id="CAH0777370.1"/>
    </source>
</evidence>
<accession>A0A9P0CE34</accession>
<evidence type="ECO:0000313" key="10">
    <source>
        <dbReference type="Proteomes" id="UP001152759"/>
    </source>
</evidence>
<dbReference type="InterPro" id="IPR017970">
    <property type="entry name" value="Homeobox_CS"/>
</dbReference>
<dbReference type="EMBL" id="OU963870">
    <property type="protein sequence ID" value="CAH0777370.1"/>
    <property type="molecule type" value="Genomic_DNA"/>
</dbReference>
<dbReference type="InterPro" id="IPR000047">
    <property type="entry name" value="HTH_motif"/>
</dbReference>
<evidence type="ECO:0000259" key="8">
    <source>
        <dbReference type="PROSITE" id="PS50071"/>
    </source>
</evidence>
<dbReference type="Gene3D" id="1.10.10.60">
    <property type="entry name" value="Homeodomain-like"/>
    <property type="match status" value="1"/>
</dbReference>
<sequence>MLTPMLFLDQHNPPLAALHSMTEMKTSPNGGNPHGIDHILARPAGLSYRPFNSVAGVAAAAASYFQQNGAKPHGLVDFSTRSPIYWPGLQGLVNNPMAWRDRLASLSSNNDKDGKKKHTRPTFSGQQIFALEKTFEQTKYLAGPERAKLAYALGMSESQVKVWFQNRRTKWRKKHAAEMATAKRKQEEAEESDEDGELRSSGASAGKKFRRELGAHCGTPLM</sequence>
<keyword evidence="4 5" id="KW-0539">Nucleus</keyword>
<dbReference type="PRINTS" id="PR00031">
    <property type="entry name" value="HTHREPRESSR"/>
</dbReference>
<comment type="subcellular location">
    <subcellularLocation>
        <location evidence="1 5 6">Nucleus</location>
    </subcellularLocation>
</comment>
<dbReference type="OrthoDB" id="6159439at2759"/>
<dbReference type="FunFam" id="1.10.10.60:FF:000067">
    <property type="entry name" value="NK6 homeobox 1"/>
    <property type="match status" value="1"/>
</dbReference>
<dbReference type="SMART" id="SM00389">
    <property type="entry name" value="HOX"/>
    <property type="match status" value="1"/>
</dbReference>
<dbReference type="GO" id="GO:0005634">
    <property type="term" value="C:nucleus"/>
    <property type="evidence" value="ECO:0007669"/>
    <property type="project" value="UniProtKB-SubCell"/>
</dbReference>
<dbReference type="Proteomes" id="UP001152759">
    <property type="component" value="Chromosome 9"/>
</dbReference>
<dbReference type="PANTHER" id="PTHR24340">
    <property type="entry name" value="HOMEOBOX PROTEIN NKX"/>
    <property type="match status" value="1"/>
</dbReference>
<evidence type="ECO:0000256" key="3">
    <source>
        <dbReference type="ARBA" id="ARBA00023155"/>
    </source>
</evidence>
<evidence type="ECO:0000256" key="4">
    <source>
        <dbReference type="ARBA" id="ARBA00023242"/>
    </source>
</evidence>